<reference evidence="3 4" key="1">
    <citation type="journal article" date="2019" name="Emerg. Microbes Infect.">
        <title>Comprehensive subspecies identification of 175 nontuberculous mycobacteria species based on 7547 genomic profiles.</title>
        <authorList>
            <person name="Matsumoto Y."/>
            <person name="Kinjo T."/>
            <person name="Motooka D."/>
            <person name="Nabeya D."/>
            <person name="Jung N."/>
            <person name="Uechi K."/>
            <person name="Horii T."/>
            <person name="Iida T."/>
            <person name="Fujita J."/>
            <person name="Nakamura S."/>
        </authorList>
    </citation>
    <scope>NUCLEOTIDE SEQUENCE [LARGE SCALE GENOMIC DNA]</scope>
    <source>
        <strain evidence="3 4">JCM 12405</strain>
    </source>
</reference>
<gene>
    <name evidence="3" type="ORF">MDOR_17740</name>
</gene>
<protein>
    <recommendedName>
        <fullName evidence="2">Fido domain-containing protein</fullName>
    </recommendedName>
</protein>
<evidence type="ECO:0000256" key="1">
    <source>
        <dbReference type="SAM" id="MobiDB-lite"/>
    </source>
</evidence>
<dbReference type="InterPro" id="IPR006440">
    <property type="entry name" value="Doc"/>
</dbReference>
<evidence type="ECO:0000259" key="2">
    <source>
        <dbReference type="PROSITE" id="PS51459"/>
    </source>
</evidence>
<organism evidence="3 4">
    <name type="scientific">Mycolicibacterium doricum</name>
    <dbReference type="NCBI Taxonomy" id="126673"/>
    <lineage>
        <taxon>Bacteria</taxon>
        <taxon>Bacillati</taxon>
        <taxon>Actinomycetota</taxon>
        <taxon>Actinomycetes</taxon>
        <taxon>Mycobacteriales</taxon>
        <taxon>Mycobacteriaceae</taxon>
        <taxon>Mycolicibacterium</taxon>
    </lineage>
</organism>
<dbReference type="InterPro" id="IPR003812">
    <property type="entry name" value="Fido"/>
</dbReference>
<dbReference type="EMBL" id="AP022605">
    <property type="protein sequence ID" value="BBZ07605.1"/>
    <property type="molecule type" value="Genomic_DNA"/>
</dbReference>
<dbReference type="SUPFAM" id="SSF140931">
    <property type="entry name" value="Fic-like"/>
    <property type="match status" value="1"/>
</dbReference>
<dbReference type="PANTHER" id="PTHR39426:SF1">
    <property type="entry name" value="HOMOLOGY TO DEATH-ON-CURING PROTEIN OF PHAGE P1"/>
    <property type="match status" value="1"/>
</dbReference>
<dbReference type="GO" id="GO:0016301">
    <property type="term" value="F:kinase activity"/>
    <property type="evidence" value="ECO:0007669"/>
    <property type="project" value="InterPro"/>
</dbReference>
<accession>A0A7I7VT96</accession>
<dbReference type="InterPro" id="IPR036597">
    <property type="entry name" value="Fido-like_dom_sf"/>
</dbReference>
<sequence length="153" mass="16704">MIVYLVTDDVLTINQRLVGPDQLRDFGLLDAAVTRPQMSAHGADAFPTIHEKAAALLHALARTHPFVTANKRTAWMATAMFYMVNGYNLYTEAGQVVGLKWMSPKGRSTYRESRPSSRNGRKTLTRPTNGSTTSKASERRASCAGADQSVSAT</sequence>
<proteinExistence type="predicted"/>
<dbReference type="AlphaFoldDB" id="A0A7I7VT96"/>
<dbReference type="PROSITE" id="PS51459">
    <property type="entry name" value="FIDO"/>
    <property type="match status" value="1"/>
</dbReference>
<dbReference type="PANTHER" id="PTHR39426">
    <property type="entry name" value="HOMOLOGY TO DEATH-ON-CURING PROTEIN OF PHAGE P1"/>
    <property type="match status" value="1"/>
</dbReference>
<dbReference type="Proteomes" id="UP000467201">
    <property type="component" value="Chromosome"/>
</dbReference>
<feature type="domain" description="Fido" evidence="2">
    <location>
        <begin position="5"/>
        <end position="134"/>
    </location>
</feature>
<dbReference type="InterPro" id="IPR053737">
    <property type="entry name" value="Type_II_TA_Toxin"/>
</dbReference>
<dbReference type="NCBIfam" id="TIGR01550">
    <property type="entry name" value="DOC_P1"/>
    <property type="match status" value="1"/>
</dbReference>
<feature type="region of interest" description="Disordered" evidence="1">
    <location>
        <begin position="104"/>
        <end position="153"/>
    </location>
</feature>
<feature type="compositionally biased region" description="Polar residues" evidence="1">
    <location>
        <begin position="125"/>
        <end position="135"/>
    </location>
</feature>
<name>A0A7I7VT96_9MYCO</name>
<evidence type="ECO:0000313" key="4">
    <source>
        <dbReference type="Proteomes" id="UP000467201"/>
    </source>
</evidence>
<evidence type="ECO:0000313" key="3">
    <source>
        <dbReference type="EMBL" id="BBZ07605.1"/>
    </source>
</evidence>
<dbReference type="Gene3D" id="1.20.120.1870">
    <property type="entry name" value="Fic/DOC protein, Fido domain"/>
    <property type="match status" value="1"/>
</dbReference>
<dbReference type="Pfam" id="PF02661">
    <property type="entry name" value="Fic"/>
    <property type="match status" value="1"/>
</dbReference>
<dbReference type="KEGG" id="mdr:MDOR_17740"/>